<dbReference type="Proteomes" id="UP000198374">
    <property type="component" value="Unassembled WGS sequence"/>
</dbReference>
<keyword evidence="1" id="KW-0472">Membrane</keyword>
<dbReference type="InterPro" id="IPR009476">
    <property type="entry name" value="DUF1097"/>
</dbReference>
<evidence type="ECO:0008006" key="4">
    <source>
        <dbReference type="Google" id="ProtNLM"/>
    </source>
</evidence>
<sequence>MKRYTSSGKEILYTALGIGIFTLFYGLISGSLQFWMAPVAFITSAYYAGMDPALKNPWNVSFSFIMGILWGLIAFNLFQIPNMNMLWWTSSVFGGMALIAVILQGTILKIAFIPAWLLAWGTFMEISLNIKISNWYVFVIQLFVCMMFGVFFLDYGSDWLKAVLYHWFPKDTPNDNELKHSDK</sequence>
<protein>
    <recommendedName>
        <fullName evidence="4">DUF1097 domain-containing protein</fullName>
    </recommendedName>
</protein>
<feature type="transmembrane region" description="Helical" evidence="1">
    <location>
        <begin position="135"/>
        <end position="153"/>
    </location>
</feature>
<feature type="transmembrane region" description="Helical" evidence="1">
    <location>
        <begin position="110"/>
        <end position="128"/>
    </location>
</feature>
<name>A0A1Z5I9U3_9LACO</name>
<keyword evidence="1" id="KW-1133">Transmembrane helix</keyword>
<evidence type="ECO:0000313" key="3">
    <source>
        <dbReference type="Proteomes" id="UP000198374"/>
    </source>
</evidence>
<organism evidence="2 3">
    <name type="scientific">Secundilactobacillus mixtipabuli</name>
    <dbReference type="NCBI Taxonomy" id="1435342"/>
    <lineage>
        <taxon>Bacteria</taxon>
        <taxon>Bacillati</taxon>
        <taxon>Bacillota</taxon>
        <taxon>Bacilli</taxon>
        <taxon>Lactobacillales</taxon>
        <taxon>Lactobacillaceae</taxon>
        <taxon>Secundilactobacillus</taxon>
    </lineage>
</organism>
<keyword evidence="3" id="KW-1185">Reference proteome</keyword>
<keyword evidence="1" id="KW-0812">Transmembrane</keyword>
<proteinExistence type="predicted"/>
<evidence type="ECO:0000313" key="2">
    <source>
        <dbReference type="EMBL" id="GAW98519.1"/>
    </source>
</evidence>
<dbReference type="OrthoDB" id="2319335at2"/>
<evidence type="ECO:0000256" key="1">
    <source>
        <dbReference type="SAM" id="Phobius"/>
    </source>
</evidence>
<dbReference type="AlphaFoldDB" id="A0A1Z5I9U3"/>
<dbReference type="RefSeq" id="WP_089108335.1">
    <property type="nucleotide sequence ID" value="NZ_BCMF01000002.1"/>
</dbReference>
<dbReference type="EMBL" id="BCMF01000002">
    <property type="protein sequence ID" value="GAW98519.1"/>
    <property type="molecule type" value="Genomic_DNA"/>
</dbReference>
<feature type="transmembrane region" description="Helical" evidence="1">
    <location>
        <begin position="12"/>
        <end position="37"/>
    </location>
</feature>
<comment type="caution">
    <text evidence="2">The sequence shown here is derived from an EMBL/GenBank/DDBJ whole genome shotgun (WGS) entry which is preliminary data.</text>
</comment>
<reference evidence="2 3" key="1">
    <citation type="submission" date="2015-11" db="EMBL/GenBank/DDBJ databases">
        <title>Draft genome sequences of new species of the genus Lactobacillus isolated from orchardgrass silage.</title>
        <authorList>
            <person name="Tohno M."/>
            <person name="Tanizawa Y."/>
            <person name="Arita M."/>
        </authorList>
    </citation>
    <scope>NUCLEOTIDE SEQUENCE [LARGE SCALE GENOMIC DNA]</scope>
    <source>
        <strain evidence="2 3">IWT30</strain>
    </source>
</reference>
<dbReference type="Pfam" id="PF06496">
    <property type="entry name" value="DUF1097"/>
    <property type="match status" value="1"/>
</dbReference>
<accession>A0A1Z5I9U3</accession>
<gene>
    <name evidence="2" type="ORF">IWT30_00464</name>
</gene>
<feature type="transmembrane region" description="Helical" evidence="1">
    <location>
        <begin position="57"/>
        <end position="78"/>
    </location>
</feature>